<evidence type="ECO:0000313" key="6">
    <source>
        <dbReference type="Proteomes" id="UP000515204"/>
    </source>
</evidence>
<proteinExistence type="predicted"/>
<sequence length="938" mass="106649">MYTTAASIPSEFPLTDAEEVTRSFDVDARKTYPEAAKRDFCPFRFRWSFGINPAVPIVNLTTDNRTSLAYACSHMAVMYDYSSEEVSPLQGHQNAVRTLSTTRDGEWLLTADFEEDCTVVVWSTEKRQILLGETVKKFNRGNYALFSCRLTCYFNTGFLSAIIEIRRAPVYTLFHPHGNESMTAARISPNAKYVVTVGNGKCQDVHFWLRDEDKPNASISLTDTTSERVKEVIFNDECPEQFALTTDYHVLFLTWDGDALNYNCPKVSAKLRRTGIFNGSCYVSKVKQVFTATANGCILIWGDVPPEGKRETDDPSYRRNQRKKHIKTVDLQKCNITVITDYEDMLVTGNSDGRIAFYDYQLRLLYWYKNCDLDCIRWISFDLRSDLRASTIEKPSHPPTDATLHCSPFNVQTFLACSCTGIIALIDIPKQKYYSVLRHSVVAATSLDANPESNHVVVGDAQGTVRLYNHEELVLITSRSTLDFQPILEEQIMSGNVAFVTCPQTHESLRAVTAVKFSPRCDMLTCGLENGALWILHHITLDLLNETPYKHSATAINKITFTQCAGYMAYADNALTVVVFKRSNTASTGNTWDLIGKHHSHYLPIRDILFGLSGHVSDSKTPRFFSLGEDQELVEYDLEHSGPYPEPGLKILHIKRIEHTATPLCLARYPGNGNIFVISNSEVLTDELVDDKGYMVFATDREIGLQLLPLDGNPYKIHSMTGHPQKIMDISVSSNKEIMFTIGYNDPCVLIWEINFNSVDIVARSGGRGISPYHCLIEGGEKGWLMNEMKDLFDYAQILHQGEYTTVARVITDTVTVERIPNLMRAVGYYPSNEEVNRCLFRKHTRVSDCSRRSIRKRAKPSSRHSTRRFFQREYLTKISPWTSWVSNCRREKTRADKSRDQRDFRIVGTLRGVYRLSYRCVTRAALSERKQSTNKKQ</sequence>
<dbReference type="GO" id="GO:0031514">
    <property type="term" value="C:motile cilium"/>
    <property type="evidence" value="ECO:0007669"/>
    <property type="project" value="TreeGrafter"/>
</dbReference>
<keyword evidence="3" id="KW-0677">Repeat</keyword>
<evidence type="ECO:0000256" key="3">
    <source>
        <dbReference type="ARBA" id="ARBA00022737"/>
    </source>
</evidence>
<dbReference type="KEGG" id="dqu:106748720"/>
<keyword evidence="2" id="KW-0853">WD repeat</keyword>
<dbReference type="Pfam" id="PF00400">
    <property type="entry name" value="WD40"/>
    <property type="match status" value="1"/>
</dbReference>
<dbReference type="PANTHER" id="PTHR13720:SF13">
    <property type="entry name" value="CILIA- AND FLAGELLA-ASSOCIATED PROTEIN 251"/>
    <property type="match status" value="1"/>
</dbReference>
<evidence type="ECO:0000256" key="2">
    <source>
        <dbReference type="ARBA" id="ARBA00022574"/>
    </source>
</evidence>
<dbReference type="PANTHER" id="PTHR13720">
    <property type="entry name" value="WD-40 REPEAT PROTEIN"/>
    <property type="match status" value="1"/>
</dbReference>
<dbReference type="SUPFAM" id="SSF50978">
    <property type="entry name" value="WD40 repeat-like"/>
    <property type="match status" value="2"/>
</dbReference>
<accession>A0A6P3XYG7</accession>
<keyword evidence="6" id="KW-1185">Reference proteome</keyword>
<dbReference type="RefSeq" id="XP_014483029.1">
    <property type="nucleotide sequence ID" value="XM_014627543.1"/>
</dbReference>
<dbReference type="AlphaFoldDB" id="A0A6P3XYG7"/>
<keyword evidence="4" id="KW-0966">Cell projection</keyword>
<dbReference type="Proteomes" id="UP000515204">
    <property type="component" value="Unplaced"/>
</dbReference>
<dbReference type="Gene3D" id="2.130.10.10">
    <property type="entry name" value="YVTN repeat-like/Quinoprotein amine dehydrogenase"/>
    <property type="match status" value="3"/>
</dbReference>
<gene>
    <name evidence="7" type="primary">LOC106748720</name>
</gene>
<dbReference type="InterPro" id="IPR036322">
    <property type="entry name" value="WD40_repeat_dom_sf"/>
</dbReference>
<organism evidence="6 7">
    <name type="scientific">Dinoponera quadriceps</name>
    <name type="common">South American ant</name>
    <dbReference type="NCBI Taxonomy" id="609295"/>
    <lineage>
        <taxon>Eukaryota</taxon>
        <taxon>Metazoa</taxon>
        <taxon>Ecdysozoa</taxon>
        <taxon>Arthropoda</taxon>
        <taxon>Hexapoda</taxon>
        <taxon>Insecta</taxon>
        <taxon>Pterygota</taxon>
        <taxon>Neoptera</taxon>
        <taxon>Endopterygota</taxon>
        <taxon>Hymenoptera</taxon>
        <taxon>Apocrita</taxon>
        <taxon>Aculeata</taxon>
        <taxon>Formicoidea</taxon>
        <taxon>Formicidae</taxon>
        <taxon>Ponerinae</taxon>
        <taxon>Ponerini</taxon>
        <taxon>Dinoponera</taxon>
    </lineage>
</organism>
<dbReference type="InterPro" id="IPR050630">
    <property type="entry name" value="WD_repeat_EMAP"/>
</dbReference>
<comment type="subcellular location">
    <subcellularLocation>
        <location evidence="1">Cell projection</location>
        <location evidence="1">Cilium</location>
    </subcellularLocation>
</comment>
<evidence type="ECO:0000256" key="5">
    <source>
        <dbReference type="ARBA" id="ARBA00040994"/>
    </source>
</evidence>
<evidence type="ECO:0000256" key="1">
    <source>
        <dbReference type="ARBA" id="ARBA00004138"/>
    </source>
</evidence>
<evidence type="ECO:0000313" key="7">
    <source>
        <dbReference type="RefSeq" id="XP_014483029.1"/>
    </source>
</evidence>
<dbReference type="GeneID" id="106748720"/>
<protein>
    <recommendedName>
        <fullName evidence="5">Cilia- and flagella-associated protein 251</fullName>
    </recommendedName>
</protein>
<reference evidence="7" key="1">
    <citation type="submission" date="2025-08" db="UniProtKB">
        <authorList>
            <consortium name="RefSeq"/>
        </authorList>
    </citation>
    <scope>IDENTIFICATION</scope>
</reference>
<name>A0A6P3XYG7_DINQU</name>
<dbReference type="InterPro" id="IPR001680">
    <property type="entry name" value="WD40_rpt"/>
</dbReference>
<dbReference type="OrthoDB" id="4899631at2759"/>
<dbReference type="SMART" id="SM00320">
    <property type="entry name" value="WD40"/>
    <property type="match status" value="8"/>
</dbReference>
<dbReference type="InterPro" id="IPR015943">
    <property type="entry name" value="WD40/YVTN_repeat-like_dom_sf"/>
</dbReference>
<evidence type="ECO:0000256" key="4">
    <source>
        <dbReference type="ARBA" id="ARBA00023273"/>
    </source>
</evidence>